<dbReference type="Proteomes" id="UP001055879">
    <property type="component" value="Linkage Group LG06"/>
</dbReference>
<protein>
    <submittedName>
        <fullName evidence="1">Uncharacterized protein</fullName>
    </submittedName>
</protein>
<proteinExistence type="predicted"/>
<organism evidence="1 2">
    <name type="scientific">Arctium lappa</name>
    <name type="common">Greater burdock</name>
    <name type="synonym">Lappa major</name>
    <dbReference type="NCBI Taxonomy" id="4217"/>
    <lineage>
        <taxon>Eukaryota</taxon>
        <taxon>Viridiplantae</taxon>
        <taxon>Streptophyta</taxon>
        <taxon>Embryophyta</taxon>
        <taxon>Tracheophyta</taxon>
        <taxon>Spermatophyta</taxon>
        <taxon>Magnoliopsida</taxon>
        <taxon>eudicotyledons</taxon>
        <taxon>Gunneridae</taxon>
        <taxon>Pentapetalae</taxon>
        <taxon>asterids</taxon>
        <taxon>campanulids</taxon>
        <taxon>Asterales</taxon>
        <taxon>Asteraceae</taxon>
        <taxon>Carduoideae</taxon>
        <taxon>Cardueae</taxon>
        <taxon>Arctiinae</taxon>
        <taxon>Arctium</taxon>
    </lineage>
</organism>
<gene>
    <name evidence="1" type="ORF">L6452_19615</name>
</gene>
<comment type="caution">
    <text evidence="1">The sequence shown here is derived from an EMBL/GenBank/DDBJ whole genome shotgun (WGS) entry which is preliminary data.</text>
</comment>
<dbReference type="EMBL" id="CM042052">
    <property type="protein sequence ID" value="KAI3718733.1"/>
    <property type="molecule type" value="Genomic_DNA"/>
</dbReference>
<keyword evidence="2" id="KW-1185">Reference proteome</keyword>
<reference evidence="2" key="1">
    <citation type="journal article" date="2022" name="Mol. Ecol. Resour.">
        <title>The genomes of chicory, endive, great burdock and yacon provide insights into Asteraceae palaeo-polyploidization history and plant inulin production.</title>
        <authorList>
            <person name="Fan W."/>
            <person name="Wang S."/>
            <person name="Wang H."/>
            <person name="Wang A."/>
            <person name="Jiang F."/>
            <person name="Liu H."/>
            <person name="Zhao H."/>
            <person name="Xu D."/>
            <person name="Zhang Y."/>
        </authorList>
    </citation>
    <scope>NUCLEOTIDE SEQUENCE [LARGE SCALE GENOMIC DNA]</scope>
    <source>
        <strain evidence="2">cv. Niubang</strain>
    </source>
</reference>
<reference evidence="1 2" key="2">
    <citation type="journal article" date="2022" name="Mol. Ecol. Resour.">
        <title>The genomes of chicory, endive, great burdock and yacon provide insights into Asteraceae paleo-polyploidization history and plant inulin production.</title>
        <authorList>
            <person name="Fan W."/>
            <person name="Wang S."/>
            <person name="Wang H."/>
            <person name="Wang A."/>
            <person name="Jiang F."/>
            <person name="Liu H."/>
            <person name="Zhao H."/>
            <person name="Xu D."/>
            <person name="Zhang Y."/>
        </authorList>
    </citation>
    <scope>NUCLEOTIDE SEQUENCE [LARGE SCALE GENOMIC DNA]</scope>
    <source>
        <strain evidence="2">cv. Niubang</strain>
    </source>
</reference>
<sequence>MEVVVSEFEKDVDQTEKDGHVGQTKGSQSQKHHVEDVVISSDVEMVMIETERFSKEELSNNSYYKVHSENEMFDEVQNMMTKEKYFFKVSAVAKFSSGTTKQIYSVLESKRKNGKNVELCDKIMGLIQTQLAERNLIILEFVKILKYETVDLYRPL</sequence>
<evidence type="ECO:0000313" key="1">
    <source>
        <dbReference type="EMBL" id="KAI3718733.1"/>
    </source>
</evidence>
<accession>A0ACB9B9W9</accession>
<evidence type="ECO:0000313" key="2">
    <source>
        <dbReference type="Proteomes" id="UP001055879"/>
    </source>
</evidence>
<name>A0ACB9B9W9_ARCLA</name>